<dbReference type="GO" id="GO:0070042">
    <property type="term" value="F:rRNA (uridine-N3-)-methyltransferase activity"/>
    <property type="evidence" value="ECO:0007669"/>
    <property type="project" value="TreeGrafter"/>
</dbReference>
<keyword evidence="4 10" id="KW-0698">rRNA processing</keyword>
<organism evidence="13 14">
    <name type="scientific">Candidatus Nitrospira allomarina</name>
    <dbReference type="NCBI Taxonomy" id="3020900"/>
    <lineage>
        <taxon>Bacteria</taxon>
        <taxon>Pseudomonadati</taxon>
        <taxon>Nitrospirota</taxon>
        <taxon>Nitrospiria</taxon>
        <taxon>Nitrospirales</taxon>
        <taxon>Nitrospiraceae</taxon>
        <taxon>Nitrospira</taxon>
    </lineage>
</organism>
<dbReference type="AlphaFoldDB" id="A0AA96GE00"/>
<comment type="subcellular location">
    <subcellularLocation>
        <location evidence="1 10">Cytoplasm</location>
    </subcellularLocation>
</comment>
<proteinExistence type="inferred from homology"/>
<name>A0AA96GE00_9BACT</name>
<feature type="domain" description="Ribosomal RNA small subunit methyltransferase E methyltransferase" evidence="11">
    <location>
        <begin position="76"/>
        <end position="238"/>
    </location>
</feature>
<dbReference type="GO" id="GO:0070475">
    <property type="term" value="P:rRNA base methylation"/>
    <property type="evidence" value="ECO:0007669"/>
    <property type="project" value="TreeGrafter"/>
</dbReference>
<evidence type="ECO:0000256" key="1">
    <source>
        <dbReference type="ARBA" id="ARBA00004496"/>
    </source>
</evidence>
<evidence type="ECO:0000256" key="3">
    <source>
        <dbReference type="ARBA" id="ARBA00022490"/>
    </source>
</evidence>
<dbReference type="GO" id="GO:0005737">
    <property type="term" value="C:cytoplasm"/>
    <property type="evidence" value="ECO:0007669"/>
    <property type="project" value="UniProtKB-SubCell"/>
</dbReference>
<evidence type="ECO:0000256" key="2">
    <source>
        <dbReference type="ARBA" id="ARBA00005528"/>
    </source>
</evidence>
<keyword evidence="5 10" id="KW-0489">Methyltransferase</keyword>
<dbReference type="InterPro" id="IPR046886">
    <property type="entry name" value="RsmE_MTase_dom"/>
</dbReference>
<dbReference type="Pfam" id="PF04452">
    <property type="entry name" value="Methyltrans_RNA"/>
    <property type="match status" value="1"/>
</dbReference>
<accession>A0AA96GE00</accession>
<dbReference type="InterPro" id="IPR006700">
    <property type="entry name" value="RsmE"/>
</dbReference>
<keyword evidence="6 10" id="KW-0808">Transferase</keyword>
<reference evidence="13 14" key="1">
    <citation type="submission" date="2023-01" db="EMBL/GenBank/DDBJ databases">
        <title>Cultivation and genomic characterization of new, ubiquitous marine nitrite-oxidizing bacteria from the Nitrospirales.</title>
        <authorList>
            <person name="Mueller A.J."/>
            <person name="Daebeler A."/>
            <person name="Herbold C.W."/>
            <person name="Kirkegaard R.H."/>
            <person name="Daims H."/>
        </authorList>
    </citation>
    <scope>NUCLEOTIDE SEQUENCE [LARGE SCALE GENOMIC DNA]</scope>
    <source>
        <strain evidence="13 14">VA</strain>
    </source>
</reference>
<dbReference type="CDD" id="cd18084">
    <property type="entry name" value="RsmE-like"/>
    <property type="match status" value="1"/>
</dbReference>
<dbReference type="Gene3D" id="3.40.1280.10">
    <property type="match status" value="1"/>
</dbReference>
<evidence type="ECO:0000256" key="4">
    <source>
        <dbReference type="ARBA" id="ARBA00022552"/>
    </source>
</evidence>
<keyword evidence="7 10" id="KW-0949">S-adenosyl-L-methionine</keyword>
<comment type="function">
    <text evidence="8 10">Specifically methylates the N3 position of the uracil ring of uridine 1498 (m3U1498) in 16S rRNA. Acts on the fully assembled 30S ribosomal subunit.</text>
</comment>
<dbReference type="SUPFAM" id="SSF88697">
    <property type="entry name" value="PUA domain-like"/>
    <property type="match status" value="1"/>
</dbReference>
<protein>
    <recommendedName>
        <fullName evidence="10">Ribosomal RNA small subunit methyltransferase E</fullName>
        <ecNumber evidence="10">2.1.1.193</ecNumber>
    </recommendedName>
</protein>
<evidence type="ECO:0000259" key="12">
    <source>
        <dbReference type="Pfam" id="PF20260"/>
    </source>
</evidence>
<dbReference type="EMBL" id="CP116967">
    <property type="protein sequence ID" value="WNM56989.1"/>
    <property type="molecule type" value="Genomic_DNA"/>
</dbReference>
<evidence type="ECO:0000259" key="11">
    <source>
        <dbReference type="Pfam" id="PF04452"/>
    </source>
</evidence>
<dbReference type="InterPro" id="IPR015947">
    <property type="entry name" value="PUA-like_sf"/>
</dbReference>
<keyword evidence="3 10" id="KW-0963">Cytoplasm</keyword>
<dbReference type="PANTHER" id="PTHR30027">
    <property type="entry name" value="RIBOSOMAL RNA SMALL SUBUNIT METHYLTRANSFERASE E"/>
    <property type="match status" value="1"/>
</dbReference>
<comment type="similarity">
    <text evidence="2 10">Belongs to the RNA methyltransferase RsmE family.</text>
</comment>
<dbReference type="InterPro" id="IPR029028">
    <property type="entry name" value="Alpha/beta_knot_MTases"/>
</dbReference>
<dbReference type="KEGG" id="nall:PP769_13510"/>
<dbReference type="NCBIfam" id="TIGR00046">
    <property type="entry name" value="RsmE family RNA methyltransferase"/>
    <property type="match status" value="1"/>
</dbReference>
<evidence type="ECO:0000256" key="8">
    <source>
        <dbReference type="ARBA" id="ARBA00025699"/>
    </source>
</evidence>
<dbReference type="InterPro" id="IPR046887">
    <property type="entry name" value="RsmE_PUA-like"/>
</dbReference>
<evidence type="ECO:0000256" key="5">
    <source>
        <dbReference type="ARBA" id="ARBA00022603"/>
    </source>
</evidence>
<dbReference type="InterPro" id="IPR029026">
    <property type="entry name" value="tRNA_m1G_MTases_N"/>
</dbReference>
<comment type="catalytic activity">
    <reaction evidence="9 10">
        <text>uridine(1498) in 16S rRNA + S-adenosyl-L-methionine = N(3)-methyluridine(1498) in 16S rRNA + S-adenosyl-L-homocysteine + H(+)</text>
        <dbReference type="Rhea" id="RHEA:42920"/>
        <dbReference type="Rhea" id="RHEA-COMP:10283"/>
        <dbReference type="Rhea" id="RHEA-COMP:10284"/>
        <dbReference type="ChEBI" id="CHEBI:15378"/>
        <dbReference type="ChEBI" id="CHEBI:57856"/>
        <dbReference type="ChEBI" id="CHEBI:59789"/>
        <dbReference type="ChEBI" id="CHEBI:65315"/>
        <dbReference type="ChEBI" id="CHEBI:74502"/>
        <dbReference type="EC" id="2.1.1.193"/>
    </reaction>
</comment>
<evidence type="ECO:0000313" key="14">
    <source>
        <dbReference type="Proteomes" id="UP001302719"/>
    </source>
</evidence>
<dbReference type="Pfam" id="PF20260">
    <property type="entry name" value="PUA_4"/>
    <property type="match status" value="1"/>
</dbReference>
<dbReference type="SUPFAM" id="SSF75217">
    <property type="entry name" value="alpha/beta knot"/>
    <property type="match status" value="1"/>
</dbReference>
<gene>
    <name evidence="13" type="ORF">PP769_13510</name>
</gene>
<sequence>MPVFFIHSTQVDDERITISDPLFSHLSKSLRMRPGDQLILNDEQNCRYHTTILQITKQALYSTVLSIQKSPLSSTTPIILAQAVLKGEKMAWVIQKATELGVHALVPLITERVIPRVYPSHAKNYQERWDRIALEAAQQSERWSIPKILPIQTFQDFLRQKNKGLQIMLAERQETASLSTIALPSDDPNGMTVLIGPEGGWTKEERQIAKNLNVVFATLGQGILRAETASLASLVILQARLNYL</sequence>
<dbReference type="Proteomes" id="UP001302719">
    <property type="component" value="Chromosome"/>
</dbReference>
<evidence type="ECO:0000313" key="13">
    <source>
        <dbReference type="EMBL" id="WNM56989.1"/>
    </source>
</evidence>
<dbReference type="NCBIfam" id="NF008692">
    <property type="entry name" value="PRK11713.1-5"/>
    <property type="match status" value="1"/>
</dbReference>
<evidence type="ECO:0000256" key="6">
    <source>
        <dbReference type="ARBA" id="ARBA00022679"/>
    </source>
</evidence>
<dbReference type="EC" id="2.1.1.193" evidence="10"/>
<dbReference type="PIRSF" id="PIRSF015601">
    <property type="entry name" value="MTase_slr0722"/>
    <property type="match status" value="1"/>
</dbReference>
<feature type="domain" description="Ribosomal RNA small subunit methyltransferase E PUA-like" evidence="12">
    <location>
        <begin position="19"/>
        <end position="64"/>
    </location>
</feature>
<evidence type="ECO:0000256" key="7">
    <source>
        <dbReference type="ARBA" id="ARBA00022691"/>
    </source>
</evidence>
<evidence type="ECO:0000256" key="9">
    <source>
        <dbReference type="ARBA" id="ARBA00047944"/>
    </source>
</evidence>
<evidence type="ECO:0000256" key="10">
    <source>
        <dbReference type="PIRNR" id="PIRNR015601"/>
    </source>
</evidence>
<keyword evidence="14" id="KW-1185">Reference proteome</keyword>
<dbReference type="PANTHER" id="PTHR30027:SF3">
    <property type="entry name" value="16S RRNA (URACIL(1498)-N(3))-METHYLTRANSFERASE"/>
    <property type="match status" value="1"/>
</dbReference>